<evidence type="ECO:0000256" key="4">
    <source>
        <dbReference type="ARBA" id="ARBA00022857"/>
    </source>
</evidence>
<dbReference type="SMART" id="SM00827">
    <property type="entry name" value="PKS_AT"/>
    <property type="match status" value="1"/>
</dbReference>
<evidence type="ECO:0000313" key="13">
    <source>
        <dbReference type="Proteomes" id="UP000799753"/>
    </source>
</evidence>
<dbReference type="InterPro" id="IPR016039">
    <property type="entry name" value="Thiolase-like"/>
</dbReference>
<dbReference type="GO" id="GO:0031177">
    <property type="term" value="F:phosphopantetheine binding"/>
    <property type="evidence" value="ECO:0007669"/>
    <property type="project" value="InterPro"/>
</dbReference>
<dbReference type="Pfam" id="PF00698">
    <property type="entry name" value="Acyl_transf_1"/>
    <property type="match status" value="1"/>
</dbReference>
<dbReference type="SMART" id="SM00826">
    <property type="entry name" value="PKS_DH"/>
    <property type="match status" value="1"/>
</dbReference>
<dbReference type="SUPFAM" id="SSF47336">
    <property type="entry name" value="ACP-like"/>
    <property type="match status" value="1"/>
</dbReference>
<dbReference type="Pfam" id="PF02801">
    <property type="entry name" value="Ketoacyl-synt_C"/>
    <property type="match status" value="1"/>
</dbReference>
<evidence type="ECO:0000256" key="7">
    <source>
        <dbReference type="PROSITE-ProRule" id="PRU01363"/>
    </source>
</evidence>
<keyword evidence="5" id="KW-0511">Multifunctional enzyme</keyword>
<gene>
    <name evidence="12" type="ORF">P280DRAFT_130782</name>
</gene>
<dbReference type="InterPro" id="IPR001227">
    <property type="entry name" value="Ac_transferase_dom_sf"/>
</dbReference>
<evidence type="ECO:0000256" key="6">
    <source>
        <dbReference type="ARBA" id="ARBA00023315"/>
    </source>
</evidence>
<dbReference type="Gene3D" id="3.40.47.10">
    <property type="match status" value="1"/>
</dbReference>
<feature type="domain" description="Ketosynthase family 3 (KS3)" evidence="10">
    <location>
        <begin position="35"/>
        <end position="454"/>
    </location>
</feature>
<feature type="active site" description="Proton acceptor; for dehydratase activity" evidence="7">
    <location>
        <position position="949"/>
    </location>
</feature>
<dbReference type="InterPro" id="IPR016035">
    <property type="entry name" value="Acyl_Trfase/lysoPLipase"/>
</dbReference>
<dbReference type="InterPro" id="IPR036291">
    <property type="entry name" value="NAD(P)-bd_dom_sf"/>
</dbReference>
<dbReference type="SMART" id="SM00823">
    <property type="entry name" value="PKS_PP"/>
    <property type="match status" value="1"/>
</dbReference>
<dbReference type="EMBL" id="MU006777">
    <property type="protein sequence ID" value="KAF2645859.1"/>
    <property type="molecule type" value="Genomic_DNA"/>
</dbReference>
<dbReference type="SUPFAM" id="SSF53335">
    <property type="entry name" value="S-adenosyl-L-methionine-dependent methyltransferases"/>
    <property type="match status" value="1"/>
</dbReference>
<dbReference type="Pfam" id="PF21089">
    <property type="entry name" value="PKS_DH_N"/>
    <property type="match status" value="1"/>
</dbReference>
<dbReference type="SMART" id="SM00822">
    <property type="entry name" value="PKS_KR"/>
    <property type="match status" value="1"/>
</dbReference>
<feature type="region of interest" description="Disordered" evidence="8">
    <location>
        <begin position="1"/>
        <end position="30"/>
    </location>
</feature>
<dbReference type="InterPro" id="IPR020843">
    <property type="entry name" value="ER"/>
</dbReference>
<dbReference type="InterPro" id="IPR014043">
    <property type="entry name" value="Acyl_transferase_dom"/>
</dbReference>
<dbReference type="SMART" id="SM00825">
    <property type="entry name" value="PKS_KS"/>
    <property type="match status" value="1"/>
</dbReference>
<dbReference type="InterPro" id="IPR013149">
    <property type="entry name" value="ADH-like_C"/>
</dbReference>
<dbReference type="Pfam" id="PF08659">
    <property type="entry name" value="KR"/>
    <property type="match status" value="1"/>
</dbReference>
<dbReference type="Pfam" id="PF14765">
    <property type="entry name" value="PS-DH"/>
    <property type="match status" value="1"/>
</dbReference>
<dbReference type="Proteomes" id="UP000799753">
    <property type="component" value="Unassembled WGS sequence"/>
</dbReference>
<dbReference type="GO" id="GO:1901336">
    <property type="term" value="P:lactone biosynthetic process"/>
    <property type="evidence" value="ECO:0007669"/>
    <property type="project" value="UniProtKB-ARBA"/>
</dbReference>
<evidence type="ECO:0000256" key="2">
    <source>
        <dbReference type="ARBA" id="ARBA00022553"/>
    </source>
</evidence>
<dbReference type="SUPFAM" id="SSF52151">
    <property type="entry name" value="FabD/lysophospholipase-like"/>
    <property type="match status" value="1"/>
</dbReference>
<dbReference type="SUPFAM" id="SSF51735">
    <property type="entry name" value="NAD(P)-binding Rossmann-fold domains"/>
    <property type="match status" value="2"/>
</dbReference>
<keyword evidence="4" id="KW-0521">NADP</keyword>
<dbReference type="CDD" id="cd05195">
    <property type="entry name" value="enoyl_red"/>
    <property type="match status" value="1"/>
</dbReference>
<evidence type="ECO:0000259" key="10">
    <source>
        <dbReference type="PROSITE" id="PS52004"/>
    </source>
</evidence>
<dbReference type="Gene3D" id="3.40.366.10">
    <property type="entry name" value="Malonyl-Coenzyme A Acyl Carrier Protein, domain 2"/>
    <property type="match status" value="1"/>
</dbReference>
<dbReference type="Pfam" id="PF00550">
    <property type="entry name" value="PP-binding"/>
    <property type="match status" value="1"/>
</dbReference>
<dbReference type="InterPro" id="IPR020807">
    <property type="entry name" value="PKS_DH"/>
</dbReference>
<feature type="domain" description="PKS/mFAS DH" evidence="11">
    <location>
        <begin position="917"/>
        <end position="1197"/>
    </location>
</feature>
<dbReference type="GO" id="GO:0016491">
    <property type="term" value="F:oxidoreductase activity"/>
    <property type="evidence" value="ECO:0007669"/>
    <property type="project" value="InterPro"/>
</dbReference>
<dbReference type="InterPro" id="IPR016036">
    <property type="entry name" value="Malonyl_transacylase_ACP-bd"/>
</dbReference>
<feature type="domain" description="Carrier" evidence="9">
    <location>
        <begin position="2220"/>
        <end position="2297"/>
    </location>
</feature>
<dbReference type="PANTHER" id="PTHR43775">
    <property type="entry name" value="FATTY ACID SYNTHASE"/>
    <property type="match status" value="1"/>
</dbReference>
<dbReference type="InterPro" id="IPR014030">
    <property type="entry name" value="Ketoacyl_synth_N"/>
</dbReference>
<proteinExistence type="predicted"/>
<dbReference type="InterPro" id="IPR049900">
    <property type="entry name" value="PKS_mFAS_DH"/>
</dbReference>
<feature type="active site" description="Proton donor; for dehydratase activity" evidence="7">
    <location>
        <position position="1115"/>
    </location>
</feature>
<sequence>MPLLPSTGVASDHGHSNGDTNGHALSGDNSTTGNDVPIAICGLALRLPGGLRTPQQYWDFLLSGQDARSRVPESRYNVSAFYDPSGKPTTVPTEYGYFLDEDLGALDTSFFSMPRSEVEQASPEQRLVLEVARECLDDAGETNFRGQCIGCYIGNFGEDWSEMFARENQGWGQYRMSGPGDFVISNRLSYELNINGPSMTVRTACSASLTALHEACMSLSRGDCKGAIVGGTNLIMSPGMTTGLADQGVLSKEGSCKTFSADADGYARGEAITAIYIKRLDDAIRDGNPVRAVIRGSAVNSDGKTPGITCPSADAHEALIRRTYEVSGIKDVSKTGFVECHGTGTPAGDPIETTAIARIFGESGGVYIGSVKPNMGHTEGASGLVSVLKVVLALENRTIPPNIKMGTPNPKIPWKEGKLSVALKPTPWPKDRLQRASVSSFGAGGANAHCIIDSAASFKASALPKRSRDTHHLLLFSANSQPSLTSMIDNYREYVEQNPEKLADLAYTLANRREHLPYRAYGIAHADSVQATATHTKAGKPPSVVMVFTGQGAQWPLMGLELLQYNSTFLATIRSLDAILKKTTELTPDWTIEGELRKTAKKSRMHTAELAQPLCTAIQIGLVDALEAVGIKPSAVVGHSSGEIGAAYAAGGLSAEEAILAALCRGHASKHSNRAGAMAAVGLSWEETAKYLVDGVNIACDNSPNVVTISGDTDKVEAIITNIRTSEPDVMARKLQVDKAYHSEHMLELSDGYYSLISPFVKGSKPGVPFFSTVTGRLIDETQATDARYWQQNLESPVLFRAAVSNLAEHPVAKNAVLLEIGPHSALSGPLRQTLATTSLKTLPYASAMLRNQNTHQSLLAAIGQLYTLHVPINFKALTPKGTCLPDLPRYPWNHDTSFWFESRLSKDHRFRQHSHHDLLGIRVLESTSFEPAWRNLLHLNTAEWVRDHKVGDDIVFPMAGYLAMAGEAVRQISGIEEGYTLRHVVISTALVVAEGKPTELITTFRKHRLTDSLDSSWWEFTICSHNGTAWKKHISGQVMAQSEFFDTVEAPASLPKKVSTRTFYDGQGHLNLGPAFRNFKDITRSTISQRTMATILNGRHPDTHKYHLHPTVIDSILQLSGWTQVEAHKPSHETWLPTGVEEVNISRCADSMLADSWVRMVNGHIPIGEAHAIVNGNVVASISGMKVAQDLDLDVMEGADIHAAARQEWGPDIEFLNVQELVPTNVIAGTFDMSTFLRKLTHCKPNLRVLEISSGEDQPSVHVLENLRLPDGRALCSKYTFASNDPNVAPEEQTTLPVPEYTTLYISQDLSDQGFHDQKYDLVIASSALDMEKRGASLKNIRTLLASDGYLFLSKTSTEAYNTTIQLKDELLASGFEVFGDLDQQDNAIIVKPATTPISSKRIHLLSNEDPFPLQQELETRGFGVSRCTLTDPIPVGEDVIVLLDQTTPYFDNLDGDSFTALKIFLHALDRSGVFWVTGLSQVRVQDPRYSQVIGFARTMRSEMLLDFATCEIDGFETSVANVANCFEKFQRRSSDDALQPDFEYAIYDGAINVPRYYPFALGADLVKQEVDDRAVLDIDVVGRLSTLHWLGAPGPAELKPNEVEFDVYAAGLNFRDVLVGLKVVDIPPRVFGFEASGIVRRVGSNVTEYKAGDRVCAFGHNMFATRVTVAETGCMKVPSELTFEEAATMILAHLTAMYSLQTVGGLEEGMSVLIHSACGGVGLAAIQLAQHIGAEIYATVGNDEKAAFLMENYNIPRERIFNSRNSSFAEGILRATNNEGVDVVLNSVSGELLHATWHCVAPFGKLVEIGKRDILGHGKLNMDHFLQNRSYCCVDVGPFPIVRPKLLARHIKAISKLLNEGKLSPIRPVKSFDASSPYEAFRYMQPGTHIGRIAISMRDSSSAGFKGLVRSPPKTLSLKGDASYLLIGGLGGLGRAVATWMVENGARHLIFLSRSAGTTSDDEDFRAELVSMDCSVQFVQGSVTDPSDVERAVAEATAKPLKGILQLSAVFRDENFTKMTIDQWNDAALPKTKGTWNLHNATVSANIDLDFFVLFSSLSGVVGQPGQANYASANTFLDSFVQFRNRKGLAASAVDIGAVEGIGYISRNQGLMEQMGESGFKAVGEKELLDALLVAMQPAKKEDAGNFDPNTFVLGLDSTIPLNSPANRAVWKRDRRMAIYHNTSSSATTPTTSTDTSATFRNFITAAKANPAKLKTAEATSLFATEIGRKLFQLLLKPEDNLNTDMSLVDLGMDSLVGIEMRSWWRGVFGFDISVLEMLGMGSLEALGKLAAEGMEKELEGKEAS</sequence>
<dbReference type="InterPro" id="IPR049551">
    <property type="entry name" value="PKS_DH_C"/>
</dbReference>
<dbReference type="InterPro" id="IPR042104">
    <property type="entry name" value="PKS_dehydratase_sf"/>
</dbReference>
<dbReference type="CDD" id="cd00833">
    <property type="entry name" value="PKS"/>
    <property type="match status" value="1"/>
</dbReference>
<dbReference type="PROSITE" id="PS50075">
    <property type="entry name" value="CARRIER"/>
    <property type="match status" value="1"/>
</dbReference>
<dbReference type="InterPro" id="IPR014031">
    <property type="entry name" value="Ketoacyl_synth_C"/>
</dbReference>
<dbReference type="InterPro" id="IPR057326">
    <property type="entry name" value="KR_dom"/>
</dbReference>
<dbReference type="Gene3D" id="3.40.50.720">
    <property type="entry name" value="NAD(P)-binding Rossmann-like Domain"/>
    <property type="match status" value="2"/>
</dbReference>
<keyword evidence="13" id="KW-1185">Reference proteome</keyword>
<dbReference type="PROSITE" id="PS52019">
    <property type="entry name" value="PKS_MFAS_DH"/>
    <property type="match status" value="1"/>
</dbReference>
<dbReference type="PANTHER" id="PTHR43775:SF28">
    <property type="entry name" value="SYNTHASE, PUTATIVE-RELATED"/>
    <property type="match status" value="1"/>
</dbReference>
<dbReference type="InterPro" id="IPR009081">
    <property type="entry name" value="PP-bd_ACP"/>
</dbReference>
<dbReference type="Gene3D" id="3.40.50.150">
    <property type="entry name" value="Vaccinia Virus protein VP39"/>
    <property type="match status" value="1"/>
</dbReference>
<dbReference type="InterPro" id="IPR013968">
    <property type="entry name" value="PKS_KR"/>
</dbReference>
<name>A0A6A6SDK7_9PLEO</name>
<dbReference type="SUPFAM" id="SSF50129">
    <property type="entry name" value="GroES-like"/>
    <property type="match status" value="1"/>
</dbReference>
<evidence type="ECO:0000256" key="8">
    <source>
        <dbReference type="SAM" id="MobiDB-lite"/>
    </source>
</evidence>
<reference evidence="12" key="1">
    <citation type="journal article" date="2020" name="Stud. Mycol.">
        <title>101 Dothideomycetes genomes: a test case for predicting lifestyles and emergence of pathogens.</title>
        <authorList>
            <person name="Haridas S."/>
            <person name="Albert R."/>
            <person name="Binder M."/>
            <person name="Bloem J."/>
            <person name="Labutti K."/>
            <person name="Salamov A."/>
            <person name="Andreopoulos B."/>
            <person name="Baker S."/>
            <person name="Barry K."/>
            <person name="Bills G."/>
            <person name="Bluhm B."/>
            <person name="Cannon C."/>
            <person name="Castanera R."/>
            <person name="Culley D."/>
            <person name="Daum C."/>
            <person name="Ezra D."/>
            <person name="Gonzalez J."/>
            <person name="Henrissat B."/>
            <person name="Kuo A."/>
            <person name="Liang C."/>
            <person name="Lipzen A."/>
            <person name="Lutzoni F."/>
            <person name="Magnuson J."/>
            <person name="Mondo S."/>
            <person name="Nolan M."/>
            <person name="Ohm R."/>
            <person name="Pangilinan J."/>
            <person name="Park H.-J."/>
            <person name="Ramirez L."/>
            <person name="Alfaro M."/>
            <person name="Sun H."/>
            <person name="Tritt A."/>
            <person name="Yoshinaga Y."/>
            <person name="Zwiers L.-H."/>
            <person name="Turgeon B."/>
            <person name="Goodwin S."/>
            <person name="Spatafora J."/>
            <person name="Crous P."/>
            <person name="Grigoriev I."/>
        </authorList>
    </citation>
    <scope>NUCLEOTIDE SEQUENCE</scope>
    <source>
        <strain evidence="12">CBS 473.64</strain>
    </source>
</reference>
<dbReference type="GO" id="GO:0044550">
    <property type="term" value="P:secondary metabolite biosynthetic process"/>
    <property type="evidence" value="ECO:0007669"/>
    <property type="project" value="TreeGrafter"/>
</dbReference>
<dbReference type="OrthoDB" id="329835at2759"/>
<dbReference type="SMART" id="SM00829">
    <property type="entry name" value="PKS_ER"/>
    <property type="match status" value="1"/>
</dbReference>
<dbReference type="Pfam" id="PF00107">
    <property type="entry name" value="ADH_zinc_N"/>
    <property type="match status" value="1"/>
</dbReference>
<dbReference type="SUPFAM" id="SSF53901">
    <property type="entry name" value="Thiolase-like"/>
    <property type="match status" value="1"/>
</dbReference>
<dbReference type="InterPro" id="IPR013154">
    <property type="entry name" value="ADH-like_N"/>
</dbReference>
<dbReference type="InterPro" id="IPR049552">
    <property type="entry name" value="PKS_DH_N"/>
</dbReference>
<dbReference type="InterPro" id="IPR050091">
    <property type="entry name" value="PKS_NRPS_Biosynth_Enz"/>
</dbReference>
<dbReference type="Pfam" id="PF00109">
    <property type="entry name" value="ketoacyl-synt"/>
    <property type="match status" value="1"/>
</dbReference>
<keyword evidence="6" id="KW-0012">Acyltransferase</keyword>
<dbReference type="PROSITE" id="PS52004">
    <property type="entry name" value="KS3_2"/>
    <property type="match status" value="1"/>
</dbReference>
<dbReference type="InterPro" id="IPR020806">
    <property type="entry name" value="PKS_PP-bd"/>
</dbReference>
<evidence type="ECO:0000256" key="3">
    <source>
        <dbReference type="ARBA" id="ARBA00022679"/>
    </source>
</evidence>
<evidence type="ECO:0000313" key="12">
    <source>
        <dbReference type="EMBL" id="KAF2645859.1"/>
    </source>
</evidence>
<dbReference type="InterPro" id="IPR036736">
    <property type="entry name" value="ACP-like_sf"/>
</dbReference>
<dbReference type="InterPro" id="IPR020841">
    <property type="entry name" value="PKS_Beta-ketoAc_synthase_dom"/>
</dbReference>
<dbReference type="GO" id="GO:0004312">
    <property type="term" value="F:fatty acid synthase activity"/>
    <property type="evidence" value="ECO:0007669"/>
    <property type="project" value="TreeGrafter"/>
</dbReference>
<dbReference type="InterPro" id="IPR029063">
    <property type="entry name" value="SAM-dependent_MTases_sf"/>
</dbReference>
<evidence type="ECO:0000259" key="11">
    <source>
        <dbReference type="PROSITE" id="PS52019"/>
    </source>
</evidence>
<keyword evidence="1" id="KW-0596">Phosphopantetheine</keyword>
<dbReference type="FunFam" id="3.40.50.720:FF:000209">
    <property type="entry name" value="Polyketide synthase Pks12"/>
    <property type="match status" value="1"/>
</dbReference>
<evidence type="ECO:0000256" key="5">
    <source>
        <dbReference type="ARBA" id="ARBA00023268"/>
    </source>
</evidence>
<dbReference type="Gene3D" id="3.10.129.110">
    <property type="entry name" value="Polyketide synthase dehydratase"/>
    <property type="match status" value="1"/>
</dbReference>
<evidence type="ECO:0000259" key="9">
    <source>
        <dbReference type="PROSITE" id="PS50075"/>
    </source>
</evidence>
<organism evidence="12 13">
    <name type="scientific">Massarina eburnea CBS 473.64</name>
    <dbReference type="NCBI Taxonomy" id="1395130"/>
    <lineage>
        <taxon>Eukaryota</taxon>
        <taxon>Fungi</taxon>
        <taxon>Dikarya</taxon>
        <taxon>Ascomycota</taxon>
        <taxon>Pezizomycotina</taxon>
        <taxon>Dothideomycetes</taxon>
        <taxon>Pleosporomycetidae</taxon>
        <taxon>Pleosporales</taxon>
        <taxon>Massarineae</taxon>
        <taxon>Massarinaceae</taxon>
        <taxon>Massarina</taxon>
    </lineage>
</organism>
<accession>A0A6A6SDK7</accession>
<dbReference type="Pfam" id="PF16197">
    <property type="entry name" value="KAsynt_C_assoc"/>
    <property type="match status" value="1"/>
</dbReference>
<feature type="region of interest" description="N-terminal hotdog fold" evidence="7">
    <location>
        <begin position="917"/>
        <end position="1046"/>
    </location>
</feature>
<protein>
    <submittedName>
        <fullName evidence="12">Putative polyketide synthase</fullName>
    </submittedName>
</protein>
<keyword evidence="3" id="KW-0808">Transferase</keyword>
<dbReference type="InterPro" id="IPR032821">
    <property type="entry name" value="PKS_assoc"/>
</dbReference>
<feature type="region of interest" description="C-terminal hotdog fold" evidence="7">
    <location>
        <begin position="1056"/>
        <end position="1197"/>
    </location>
</feature>
<dbReference type="SUPFAM" id="SSF55048">
    <property type="entry name" value="Probable ACP-binding domain of malonyl-CoA ACP transacylase"/>
    <property type="match status" value="1"/>
</dbReference>
<dbReference type="GO" id="GO:0006633">
    <property type="term" value="P:fatty acid biosynthetic process"/>
    <property type="evidence" value="ECO:0007669"/>
    <property type="project" value="TreeGrafter"/>
</dbReference>
<dbReference type="Gene3D" id="3.90.180.10">
    <property type="entry name" value="Medium-chain alcohol dehydrogenases, catalytic domain"/>
    <property type="match status" value="1"/>
</dbReference>
<dbReference type="Pfam" id="PF08240">
    <property type="entry name" value="ADH_N"/>
    <property type="match status" value="1"/>
</dbReference>
<evidence type="ECO:0000256" key="1">
    <source>
        <dbReference type="ARBA" id="ARBA00022450"/>
    </source>
</evidence>
<dbReference type="InterPro" id="IPR011032">
    <property type="entry name" value="GroES-like_sf"/>
</dbReference>
<keyword evidence="2" id="KW-0597">Phosphoprotein</keyword>